<evidence type="ECO:0000313" key="3">
    <source>
        <dbReference type="Proteomes" id="UP000013063"/>
    </source>
</evidence>
<dbReference type="PROSITE" id="PS51257">
    <property type="entry name" value="PROKAR_LIPOPROTEIN"/>
    <property type="match status" value="1"/>
</dbReference>
<dbReference type="STRING" id="1292034.OR37_01945"/>
<name>R0EJJ4_CAUVI</name>
<evidence type="ECO:0008006" key="4">
    <source>
        <dbReference type="Google" id="ProtNLM"/>
    </source>
</evidence>
<feature type="signal peptide" evidence="1">
    <location>
        <begin position="1"/>
        <end position="18"/>
    </location>
</feature>
<sequence precursor="true">MIRLAALLALSLSACAAAAPEGASPGGPASRCDVTIRFGSYGGGIDRPLSDTVTDMVKTDRDLAHVERKPWGREGEYDLCLTAKSKLNASAIYERYRAMLPARNLQAPTSIEGPDGKRFETIGPM</sequence>
<dbReference type="RefSeq" id="WP_004618725.1">
    <property type="nucleotide sequence ID" value="NZ_APMP01000009.1"/>
</dbReference>
<dbReference type="Proteomes" id="UP000013063">
    <property type="component" value="Unassembled WGS sequence"/>
</dbReference>
<dbReference type="AlphaFoldDB" id="R0EJJ4"/>
<keyword evidence="1" id="KW-0732">Signal</keyword>
<proteinExistence type="predicted"/>
<accession>R0EJJ4</accession>
<dbReference type="EMBL" id="APMP01000009">
    <property type="protein sequence ID" value="ENZ82134.1"/>
    <property type="molecule type" value="Genomic_DNA"/>
</dbReference>
<keyword evidence="3" id="KW-1185">Reference proteome</keyword>
<dbReference type="eggNOG" id="ENOG502ZN6Q">
    <property type="taxonomic scope" value="Bacteria"/>
</dbReference>
<protein>
    <recommendedName>
        <fullName evidence="4">Lipoprotein</fullName>
    </recommendedName>
</protein>
<dbReference type="PATRIC" id="fig|1292034.3.peg.1932"/>
<gene>
    <name evidence="2" type="ORF">OR37_01945</name>
</gene>
<feature type="chain" id="PRO_5004348845" description="Lipoprotein" evidence="1">
    <location>
        <begin position="19"/>
        <end position="125"/>
    </location>
</feature>
<reference evidence="2 3" key="1">
    <citation type="journal article" date="2013" name="Genome Announc.">
        <title>Draft Genome Sequence for Caulobacter sp. Strain OR37, a Bacterium Tolerant to Heavy Metals.</title>
        <authorList>
            <person name="Utturkar S.M."/>
            <person name="Bollmann A."/>
            <person name="Brzoska R.M."/>
            <person name="Klingeman D.M."/>
            <person name="Epstein S.E."/>
            <person name="Palumbo A.V."/>
            <person name="Brown S.D."/>
        </authorList>
    </citation>
    <scope>NUCLEOTIDE SEQUENCE [LARGE SCALE GENOMIC DNA]</scope>
    <source>
        <strain evidence="2 3">OR37</strain>
    </source>
</reference>
<dbReference type="OrthoDB" id="7190713at2"/>
<evidence type="ECO:0000313" key="2">
    <source>
        <dbReference type="EMBL" id="ENZ82134.1"/>
    </source>
</evidence>
<comment type="caution">
    <text evidence="2">The sequence shown here is derived from an EMBL/GenBank/DDBJ whole genome shotgun (WGS) entry which is preliminary data.</text>
</comment>
<evidence type="ECO:0000256" key="1">
    <source>
        <dbReference type="SAM" id="SignalP"/>
    </source>
</evidence>
<organism evidence="2 3">
    <name type="scientific">Caulobacter vibrioides OR37</name>
    <dbReference type="NCBI Taxonomy" id="1292034"/>
    <lineage>
        <taxon>Bacteria</taxon>
        <taxon>Pseudomonadati</taxon>
        <taxon>Pseudomonadota</taxon>
        <taxon>Alphaproteobacteria</taxon>
        <taxon>Caulobacterales</taxon>
        <taxon>Caulobacteraceae</taxon>
        <taxon>Caulobacter</taxon>
    </lineage>
</organism>